<keyword evidence="4" id="KW-1185">Reference proteome</keyword>
<name>A0A158GH83_9BURK</name>
<dbReference type="Pfam" id="PF02629">
    <property type="entry name" value="CoA_binding"/>
    <property type="match status" value="1"/>
</dbReference>
<dbReference type="InterPro" id="IPR016102">
    <property type="entry name" value="Succinyl-CoA_synth-like"/>
</dbReference>
<gene>
    <name evidence="3" type="ORF">AWB68_01521</name>
</gene>
<dbReference type="GO" id="GO:0009361">
    <property type="term" value="C:succinate-CoA ligase complex (ADP-forming)"/>
    <property type="evidence" value="ECO:0007669"/>
    <property type="project" value="TreeGrafter"/>
</dbReference>
<organism evidence="3 4">
    <name type="scientific">Caballeronia choica</name>
    <dbReference type="NCBI Taxonomy" id="326476"/>
    <lineage>
        <taxon>Bacteria</taxon>
        <taxon>Pseudomonadati</taxon>
        <taxon>Pseudomonadota</taxon>
        <taxon>Betaproteobacteria</taxon>
        <taxon>Burkholderiales</taxon>
        <taxon>Burkholderiaceae</taxon>
        <taxon>Caballeronia</taxon>
    </lineage>
</organism>
<evidence type="ECO:0000259" key="1">
    <source>
        <dbReference type="Pfam" id="PF02629"/>
    </source>
</evidence>
<proteinExistence type="predicted"/>
<dbReference type="PANTHER" id="PTHR11117:SF2">
    <property type="entry name" value="SUCCINATE--COA LIGASE [ADP_GDP-FORMING] SUBUNIT ALPHA, MITOCHONDRIAL"/>
    <property type="match status" value="1"/>
</dbReference>
<evidence type="ECO:0000313" key="4">
    <source>
        <dbReference type="Proteomes" id="UP000054770"/>
    </source>
</evidence>
<dbReference type="GO" id="GO:0004775">
    <property type="term" value="F:succinate-CoA ligase (ADP-forming) activity"/>
    <property type="evidence" value="ECO:0007669"/>
    <property type="project" value="TreeGrafter"/>
</dbReference>
<dbReference type="Pfam" id="PF13607">
    <property type="entry name" value="Succ_CoA_lig"/>
    <property type="match status" value="1"/>
</dbReference>
<sequence>MYRQGAGDFKYYVGISSLAQAASRDDRVCVLNILGGESRQVTPVGHAYSGGNVVFGTSPGRRGQVLETALGNIPVYNNVLEGLQDGHRFNCGVIYLPPSAARDGVAELIRVNPDLKKIFIVTEKLSVHDSREIRAMGQQNGIDIFGGNSLGIADAWNRVRIGGALGGDSPDEALKKGSIAIFSNSGNFTTTIATYLRMAGWGTTTLMSSGKDVYIHFAAPEFAFALANDARSKAAVLYSEPGGYYELEADFSKPVVACVVGRWKQKLTRAVGHAGALAGGSDDAASKERWFMQKFGVDRPFTPDDPVCSAKGALVTNIAHIPAALTAVMRENGARPDFEPEGSLALKPWFRSSQGLTLPDELDLPVVAALSPYDAQIATLNQQVGIVLPRQNMKDASGASQMDAGTQVTSLHGVPVLQAAQYSLEGNLCLALLHEPGGVNDAKLVSVAVGAEINLHGDATLIAAQAAREAGNAPNSVLAAAASIVGPRRADGARRAARAFVELGTAAGLRDALDEDFDVTQLNADAATRACLTSPEPDAKAQAMLAGLAKREAKSVFIRYLQSLDAHPSADAVLGAITTTLAWGPLMRKRVSRVTVENLPWWMRLMGTLIGASVDARRHEPARFCDIEMDAVLGRHLLTEIACAALIGDKPDETELFGFQTLVGLLLTNGPGAISAQGAKGAVSADGPETPERVQLNKAMVGFLTHAGYAHGGNGFEGVAFLLERFKGVAMNDPGDPSHGLDLKAMAAGFARVYGEERTQRKELGAQQATALPCINHPVFKGKPVNVDPREAFVRERFEARGEYNVFHDYYRALVQALYDENVTRNVFAVNVDAVIASVLLKMLWTRHQAGGFPTQALETAAFTVFLYGRMIGCAAEIDDHLNRGRNLDTRTPQADVRFVA</sequence>
<dbReference type="OrthoDB" id="9042242at2"/>
<dbReference type="EMBL" id="FCON02000011">
    <property type="protein sequence ID" value="SAL31416.1"/>
    <property type="molecule type" value="Genomic_DNA"/>
</dbReference>
<accession>A0A158GH83</accession>
<dbReference type="InterPro" id="IPR036969">
    <property type="entry name" value="Citrate_synthase_sf"/>
</dbReference>
<dbReference type="AlphaFoldDB" id="A0A158GH83"/>
<feature type="domain" description="Succinyl-CoA synthetase-like flavodoxin" evidence="2">
    <location>
        <begin position="176"/>
        <end position="281"/>
    </location>
</feature>
<dbReference type="InterPro" id="IPR003781">
    <property type="entry name" value="CoA-bd"/>
</dbReference>
<dbReference type="GO" id="GO:0006099">
    <property type="term" value="P:tricarboxylic acid cycle"/>
    <property type="evidence" value="ECO:0007669"/>
    <property type="project" value="TreeGrafter"/>
</dbReference>
<dbReference type="RefSeq" id="WP_087643728.1">
    <property type="nucleotide sequence ID" value="NZ_FCON02000011.1"/>
</dbReference>
<dbReference type="InterPro" id="IPR032875">
    <property type="entry name" value="Succ_CoA_lig_flav_dom"/>
</dbReference>
<dbReference type="Gene3D" id="3.40.50.261">
    <property type="entry name" value="Succinyl-CoA synthetase domains"/>
    <property type="match status" value="1"/>
</dbReference>
<protein>
    <submittedName>
        <fullName evidence="3">Succinyl-CoA synthetase subunit alpha</fullName>
    </submittedName>
</protein>
<dbReference type="SUPFAM" id="SSF48256">
    <property type="entry name" value="Citrate synthase"/>
    <property type="match status" value="1"/>
</dbReference>
<dbReference type="SUPFAM" id="SSF51735">
    <property type="entry name" value="NAD(P)-binding Rossmann-fold domains"/>
    <property type="match status" value="1"/>
</dbReference>
<dbReference type="InterPro" id="IPR036291">
    <property type="entry name" value="NAD(P)-bd_dom_sf"/>
</dbReference>
<feature type="domain" description="CoA-binding" evidence="1">
    <location>
        <begin position="50"/>
        <end position="123"/>
    </location>
</feature>
<dbReference type="PANTHER" id="PTHR11117">
    <property type="entry name" value="SUCCINYL-COA LIGASE SUBUNIT ALPHA"/>
    <property type="match status" value="1"/>
</dbReference>
<dbReference type="Proteomes" id="UP000054770">
    <property type="component" value="Unassembled WGS sequence"/>
</dbReference>
<evidence type="ECO:0000313" key="3">
    <source>
        <dbReference type="EMBL" id="SAL31416.1"/>
    </source>
</evidence>
<reference evidence="3" key="1">
    <citation type="submission" date="2016-01" db="EMBL/GenBank/DDBJ databases">
        <authorList>
            <person name="Peeters C."/>
        </authorList>
    </citation>
    <scope>NUCLEOTIDE SEQUENCE [LARGE SCALE GENOMIC DNA]</scope>
    <source>
        <strain evidence="3">LMG 22940</strain>
    </source>
</reference>
<dbReference type="SUPFAM" id="SSF52210">
    <property type="entry name" value="Succinyl-CoA synthetase domains"/>
    <property type="match status" value="1"/>
</dbReference>
<evidence type="ECO:0000259" key="2">
    <source>
        <dbReference type="Pfam" id="PF13607"/>
    </source>
</evidence>
<comment type="caution">
    <text evidence="3">The sequence shown here is derived from an EMBL/GenBank/DDBJ whole genome shotgun (WGS) entry which is preliminary data.</text>
</comment>
<dbReference type="GO" id="GO:0046912">
    <property type="term" value="F:acyltransferase activity, acyl groups converted into alkyl on transfer"/>
    <property type="evidence" value="ECO:0007669"/>
    <property type="project" value="InterPro"/>
</dbReference>
<dbReference type="GO" id="GO:0004776">
    <property type="term" value="F:succinate-CoA ligase (GDP-forming) activity"/>
    <property type="evidence" value="ECO:0007669"/>
    <property type="project" value="TreeGrafter"/>
</dbReference>
<dbReference type="Gene3D" id="3.40.50.720">
    <property type="entry name" value="NAD(P)-binding Rossmann-like Domain"/>
    <property type="match status" value="1"/>
</dbReference>